<evidence type="ECO:0000256" key="2">
    <source>
        <dbReference type="ARBA" id="ARBA00005569"/>
    </source>
</evidence>
<name>A0A2T9Y7D0_9FUNG</name>
<comment type="similarity">
    <text evidence="2">Belongs to the nucleoporin Nup133 family.</text>
</comment>
<sequence>MNISPQNPNSKRKADSDRNFFRVKKTKNEQPDNENEYTNNLPLDPVEKDKYVDDSIVAISKGTKLMEMNTHSLEYVINYPSQVSAIQGSTVIDEDSGFMAISTTDHCYENGKRKSRSDIGVIICSQLGFVRYWERVRYGTLGSKNLNEAKLDLSDGEEVINMMCINESFEYIAVTNYGSIYQILLVSQDSEKTLKISVKTSVSGSGIVERAAGMFSKISKALSNLSSSSTNPNSTENRKLFSIAKVCSQNNINKTTDNNTQPQNIPNSEMNNNRHFYTDKNTSRNVDLVLVNNDTLEKWELQEKKNLRVPSLKSSINFRNLVESEKSFKSQNASFERIIDIFQVFQGITLVLFKSIINNEVIKFGFSAVSMNSDPTLIDNQFLNYNFENEEKSHHPRIFVTENNHLAYVVFSSTLIVIPIKHYFQNAVNISSNQGDSTKSAIDQNSNKNPTNNTTFKICFNSYFKISGISCTRYSNDQCTAMIGLNNGGGLLKMTVDEKKVYSERERQNRSGFVRSLLEQVIRFGNLKLFKSTSNLSLVDYSISNHLDIRNFSAAHLENVVALVSNSIVENKYPFLTNSTDLVSELDNRISANHRLCLYLRTQKLIEKISINCRNLILVNSEKLLGAADLLEYINHNTYNKFNEMTGVSGETALEIITQLITNVIKKKGVLAAENDDEVGIFFSNFVQDIGKLLNELDIWLVDSYQGNPSLKNNMAILYEANCIFLSLLSSPLAYRLEFSSRLYLVSQKKMSCNWWVGDITNEEFLGLTFLLFELTYKCLASTSAKVLPSVYKSIKSCSEPNSGIKLPDLPLLLSKPKTSFNSVLQEYAAMLEMGLFIDHSFELETNMDNFGNDKTDSSHSVDTTKNLLSNFIAHLGLFVQLCIMSGSQKEPQIIEMLSKLISVGKIGSALKLSLRLGYYDLIIDLLIVPDDNCVSFNIDVDELINACIYKYGDDFIVALFRKYIEHENFYTLFNFSFAQEKVNTKRANVFNSIMNSITINQGVVNNSNFSNEEQSIIRKLKWIHDLSIGDLNSAKLSLLEATGSRFRDINMHNNLLSMAKLMNLSDNKAARVRLVAGDKQNKKFSTTMVDSLMNMNKLIIRIGSVFEQLFPPKAESQALFDFEAACLGTTKNNTRKRYKAAYTSYKNSMYQLSRPCRLDVVELVEILTMVDFSSIPTKNFRNLDKSDILGQWSFESCFLIAAKLICSLDMLIPPEKMLRPMEARNKALTMKTELLESLWVRSYLLDDWNTMASERKSRKSRSLFSESNFYKIVSAFKQSGFDNLILCPSQLCKVGKLVQDDGKEHFWLSGFEDQLDNVIKTFTKDNLNTLVESIL</sequence>
<dbReference type="PANTHER" id="PTHR13405">
    <property type="entry name" value="NUCLEAR PORE COMPLEX PROTEIN NUP133"/>
    <property type="match status" value="1"/>
</dbReference>
<dbReference type="PANTHER" id="PTHR13405:SF11">
    <property type="entry name" value="NUCLEAR PORE COMPLEX PROTEIN NUP133"/>
    <property type="match status" value="1"/>
</dbReference>
<dbReference type="STRING" id="61424.A0A2T9Y7D0"/>
<gene>
    <name evidence="6" type="ORF">BB559_005690</name>
</gene>
<dbReference type="InterPro" id="IPR015943">
    <property type="entry name" value="WD40/YVTN_repeat-like_dom_sf"/>
</dbReference>
<dbReference type="GO" id="GO:0000972">
    <property type="term" value="P:transcription-dependent tethering of RNA polymerase II gene DNA at nuclear periphery"/>
    <property type="evidence" value="ECO:0007669"/>
    <property type="project" value="TreeGrafter"/>
</dbReference>
<comment type="subcellular location">
    <subcellularLocation>
        <location evidence="1">Nucleus</location>
    </subcellularLocation>
</comment>
<proteinExistence type="inferred from homology"/>
<evidence type="ECO:0000256" key="1">
    <source>
        <dbReference type="ARBA" id="ARBA00004123"/>
    </source>
</evidence>
<feature type="compositionally biased region" description="Basic and acidic residues" evidence="5">
    <location>
        <begin position="12"/>
        <end position="30"/>
    </location>
</feature>
<dbReference type="GO" id="GO:0031080">
    <property type="term" value="C:nuclear pore outer ring"/>
    <property type="evidence" value="ECO:0007669"/>
    <property type="project" value="TreeGrafter"/>
</dbReference>
<reference evidence="6 7" key="1">
    <citation type="journal article" date="2018" name="MBio">
        <title>Comparative Genomics Reveals the Core Gene Toolbox for the Fungus-Insect Symbiosis.</title>
        <authorList>
            <person name="Wang Y."/>
            <person name="Stata M."/>
            <person name="Wang W."/>
            <person name="Stajich J.E."/>
            <person name="White M.M."/>
            <person name="Moncalvo J.M."/>
        </authorList>
    </citation>
    <scope>NUCLEOTIDE SEQUENCE [LARGE SCALE GENOMIC DNA]</scope>
    <source>
        <strain evidence="6 7">AUS-77-4</strain>
    </source>
</reference>
<dbReference type="Proteomes" id="UP000245699">
    <property type="component" value="Unassembled WGS sequence"/>
</dbReference>
<dbReference type="GO" id="GO:0017056">
    <property type="term" value="F:structural constituent of nuclear pore"/>
    <property type="evidence" value="ECO:0007669"/>
    <property type="project" value="InterPro"/>
</dbReference>
<dbReference type="Gene3D" id="2.130.10.10">
    <property type="entry name" value="YVTN repeat-like/Quinoprotein amine dehydrogenase"/>
    <property type="match status" value="1"/>
</dbReference>
<keyword evidence="7" id="KW-1185">Reference proteome</keyword>
<dbReference type="EMBL" id="MBFT01000647">
    <property type="protein sequence ID" value="PVU88226.1"/>
    <property type="molecule type" value="Genomic_DNA"/>
</dbReference>
<dbReference type="SUPFAM" id="SSF117289">
    <property type="entry name" value="Nucleoporin domain"/>
    <property type="match status" value="1"/>
</dbReference>
<evidence type="ECO:0000313" key="6">
    <source>
        <dbReference type="EMBL" id="PVU88226.1"/>
    </source>
</evidence>
<evidence type="ECO:0000313" key="7">
    <source>
        <dbReference type="Proteomes" id="UP000245699"/>
    </source>
</evidence>
<evidence type="ECO:0000256" key="4">
    <source>
        <dbReference type="ARBA" id="ARBA00023242"/>
    </source>
</evidence>
<dbReference type="InterPro" id="IPR037624">
    <property type="entry name" value="Nup133-like"/>
</dbReference>
<dbReference type="GO" id="GO:0016973">
    <property type="term" value="P:poly(A)+ mRNA export from nucleus"/>
    <property type="evidence" value="ECO:0007669"/>
    <property type="project" value="TreeGrafter"/>
</dbReference>
<dbReference type="OrthoDB" id="103454at2759"/>
<feature type="region of interest" description="Disordered" evidence="5">
    <location>
        <begin position="252"/>
        <end position="272"/>
    </location>
</feature>
<keyword evidence="3" id="KW-0813">Transport</keyword>
<evidence type="ECO:0000256" key="5">
    <source>
        <dbReference type="SAM" id="MobiDB-lite"/>
    </source>
</evidence>
<keyword evidence="4" id="KW-0539">Nucleus</keyword>
<dbReference type="GO" id="GO:0006606">
    <property type="term" value="P:protein import into nucleus"/>
    <property type="evidence" value="ECO:0007669"/>
    <property type="project" value="TreeGrafter"/>
</dbReference>
<evidence type="ECO:0000256" key="3">
    <source>
        <dbReference type="ARBA" id="ARBA00022448"/>
    </source>
</evidence>
<feature type="region of interest" description="Disordered" evidence="5">
    <location>
        <begin position="1"/>
        <end position="44"/>
    </location>
</feature>
<accession>A0A2T9Y7D0</accession>
<protein>
    <submittedName>
        <fullName evidence="6">Uncharacterized protein</fullName>
    </submittedName>
</protein>
<comment type="caution">
    <text evidence="6">The sequence shown here is derived from an EMBL/GenBank/DDBJ whole genome shotgun (WGS) entry which is preliminary data.</text>
</comment>
<organism evidence="6 7">
    <name type="scientific">Furculomyces boomerangus</name>
    <dbReference type="NCBI Taxonomy" id="61424"/>
    <lineage>
        <taxon>Eukaryota</taxon>
        <taxon>Fungi</taxon>
        <taxon>Fungi incertae sedis</taxon>
        <taxon>Zoopagomycota</taxon>
        <taxon>Kickxellomycotina</taxon>
        <taxon>Harpellomycetes</taxon>
        <taxon>Harpellales</taxon>
        <taxon>Harpellaceae</taxon>
        <taxon>Furculomyces</taxon>
    </lineage>
</organism>